<dbReference type="InterPro" id="IPR021136">
    <property type="entry name" value="Flagellar_hook_control-like_C"/>
</dbReference>
<feature type="region of interest" description="Disordered" evidence="1">
    <location>
        <begin position="23"/>
        <end position="86"/>
    </location>
</feature>
<accession>A0ABV4BM85</accession>
<proteinExistence type="predicted"/>
<gene>
    <name evidence="3" type="ORF">AB8U03_00600</name>
</gene>
<evidence type="ECO:0000259" key="2">
    <source>
        <dbReference type="Pfam" id="PF02120"/>
    </source>
</evidence>
<dbReference type="EMBL" id="JBGEWD010000001">
    <property type="protein sequence ID" value="MEY7998711.1"/>
    <property type="molecule type" value="Genomic_DNA"/>
</dbReference>
<dbReference type="Gene3D" id="3.30.750.140">
    <property type="match status" value="1"/>
</dbReference>
<dbReference type="RefSeq" id="WP_369702606.1">
    <property type="nucleotide sequence ID" value="NZ_JBGEWD010000001.1"/>
</dbReference>
<feature type="compositionally biased region" description="Basic and acidic residues" evidence="1">
    <location>
        <begin position="70"/>
        <end position="86"/>
    </location>
</feature>
<keyword evidence="3" id="KW-0282">Flagellum</keyword>
<dbReference type="CDD" id="cd17470">
    <property type="entry name" value="T3SS_Flik_C"/>
    <property type="match status" value="1"/>
</dbReference>
<dbReference type="Pfam" id="PF02120">
    <property type="entry name" value="Flg_hook"/>
    <property type="match status" value="1"/>
</dbReference>
<evidence type="ECO:0000313" key="3">
    <source>
        <dbReference type="EMBL" id="MEY7998711.1"/>
    </source>
</evidence>
<organism evidence="3 4">
    <name type="scientific">Clostridium moutaii</name>
    <dbReference type="NCBI Taxonomy" id="3240932"/>
    <lineage>
        <taxon>Bacteria</taxon>
        <taxon>Bacillati</taxon>
        <taxon>Bacillota</taxon>
        <taxon>Clostridia</taxon>
        <taxon>Eubacteriales</taxon>
        <taxon>Clostridiaceae</taxon>
        <taxon>Clostridium</taxon>
    </lineage>
</organism>
<keyword evidence="3" id="KW-0969">Cilium</keyword>
<feature type="compositionally biased region" description="Polar residues" evidence="1">
    <location>
        <begin position="29"/>
        <end position="69"/>
    </location>
</feature>
<evidence type="ECO:0000256" key="1">
    <source>
        <dbReference type="SAM" id="MobiDB-lite"/>
    </source>
</evidence>
<feature type="domain" description="Flagellar hook-length control protein-like C-terminal" evidence="2">
    <location>
        <begin position="365"/>
        <end position="444"/>
    </location>
</feature>
<feature type="region of interest" description="Disordered" evidence="1">
    <location>
        <begin position="286"/>
        <end position="311"/>
    </location>
</feature>
<feature type="region of interest" description="Disordered" evidence="1">
    <location>
        <begin position="450"/>
        <end position="480"/>
    </location>
</feature>
<evidence type="ECO:0000313" key="4">
    <source>
        <dbReference type="Proteomes" id="UP001564657"/>
    </source>
</evidence>
<keyword evidence="3" id="KW-0966">Cell projection</keyword>
<keyword evidence="4" id="KW-1185">Reference proteome</keyword>
<name>A0ABV4BM85_9CLOT</name>
<protein>
    <submittedName>
        <fullName evidence="3">Flagellar hook-length control protein FliK</fullName>
    </submittedName>
</protein>
<dbReference type="InterPro" id="IPR038610">
    <property type="entry name" value="FliK-like_C_sf"/>
</dbReference>
<dbReference type="Proteomes" id="UP001564657">
    <property type="component" value="Unassembled WGS sequence"/>
</dbReference>
<sequence length="493" mass="54480">MVNINFTPSVSTAANLNSTTSDTYAAKSQADNSSDFKSTLKKSSQDITKASQTQNSDKNISHGRVSSGSSDDKVSANEDIENKKENLDEKLKEDLKKAGFSDDDIKKLEDKVSKGDIDENSLMYLINILLPDKENLKGTDDELVDKISDKIGSKISSEILKNLQSIIEENTAQNKNLPEENIVDKIVKKNVGELSDILQKLGANQEFSEKLTEKLSSSILSNLSNEQNLQQSVYNKIKNEINSALAGQMNLSNQEEKLNVNLPGFKVQDINQEGQANLSNTIVVSQDENISQNDSGKSGDKSSGAFTGNEDETLKKIMEGGTGDKISKVANFMSQFSSINADNTVENLKNLVINKSSLDSDIIKTLKYMDVNNIKELTVKVNPKELGEITINLVMEEGKLKAAITASTKDTYNLLNSNLQDLSNKLQTNDIKVQSFSLNLYNEDATFFRDESKKGQQQDSSRQNKELSVDNISGKEEVPEDDYYYDNNVNILA</sequence>
<reference evidence="3 4" key="1">
    <citation type="submission" date="2024-08" db="EMBL/GenBank/DDBJ databases">
        <title>Clostridium lapicellarii sp. nov., and Clostridium renhuaiense sp. nov., two species isolated from the mud in a fermentation cellar used for producing sauce-flavour Chinese liquors.</title>
        <authorList>
            <person name="Yang F."/>
            <person name="Wang H."/>
            <person name="Chen L.Q."/>
            <person name="Zhou N."/>
            <person name="Lu J.J."/>
            <person name="Pu X.X."/>
            <person name="Wan B."/>
            <person name="Wang L."/>
            <person name="Liu S.J."/>
        </authorList>
    </citation>
    <scope>NUCLEOTIDE SEQUENCE [LARGE SCALE GENOMIC DNA]</scope>
    <source>
        <strain evidence="3 4">MT-5</strain>
    </source>
</reference>
<feature type="compositionally biased region" description="Basic and acidic residues" evidence="1">
    <location>
        <begin position="450"/>
        <end position="477"/>
    </location>
</feature>
<comment type="caution">
    <text evidence="3">The sequence shown here is derived from an EMBL/GenBank/DDBJ whole genome shotgun (WGS) entry which is preliminary data.</text>
</comment>